<dbReference type="EMBL" id="JAMXQV010000028">
    <property type="protein sequence ID" value="MCR6488914.1"/>
    <property type="molecule type" value="Genomic_DNA"/>
</dbReference>
<feature type="domain" description="DUF4268" evidence="4">
    <location>
        <begin position="421"/>
        <end position="515"/>
    </location>
</feature>
<dbReference type="Gene3D" id="3.40.50.1460">
    <property type="match status" value="1"/>
</dbReference>
<protein>
    <submittedName>
        <fullName evidence="5">DUF4268 domain-containing protein</fullName>
    </submittedName>
</protein>
<dbReference type="Pfam" id="PF14088">
    <property type="entry name" value="DUF4268"/>
    <property type="match status" value="1"/>
</dbReference>
<sequence>MLVGTSDYEEPGGLDHLPGVHNNLVALEQALTHPETGVFAHDRCMVVNNPDSPQSFMRRLVRATQQAEDVLLVYYAGHGILGGPEADLYLTVRQTDERLADMTSVAFSAVRHAIEDSPAKTKILILDCCFSGRAIGAMSSKSAALAKIAVSGTYILTSTEANRESRAVPGERYTAFTAELLSISTNGIPGRASDVLLGDLYQPLQVAMAKRGFPKPKNLAGDTSGNIVVRRVPRQEPVSPPQHQAEPPAPKPEVPPTDLPLHPLQPASENWLEPPTVTSTDSRPALRPLISDDSLRGLGRGAWTTALWILTSGGALLVIGSIGATASGAYHDAGTAITGMVLTVGLFVLFGFLLLRRYLSRRSIAMRTSQEPAGTEASINEVRRVFFEQVFARLHGIAPGIRAPRVRPANECSFASGPYGHYALTFSRLGFRVEIYLDTGDNDTTKAIFDVLHQRRNAVEDELGFEVTWERLDNNRASRIAAYLTDFNVSTADGPGWSNAVEWATNRVSALHRVLHHELRALCEQAKPAQPAPPDRS</sequence>
<dbReference type="NCBIfam" id="NF047832">
    <property type="entry name" value="caspase_w_EACC1"/>
    <property type="match status" value="1"/>
</dbReference>
<dbReference type="InterPro" id="IPR011600">
    <property type="entry name" value="Pept_C14_caspase"/>
</dbReference>
<feature type="compositionally biased region" description="Pro residues" evidence="1">
    <location>
        <begin position="247"/>
        <end position="258"/>
    </location>
</feature>
<gene>
    <name evidence="5" type="ORF">M8542_39405</name>
</gene>
<comment type="caution">
    <text evidence="5">The sequence shown here is derived from an EMBL/GenBank/DDBJ whole genome shotgun (WGS) entry which is preliminary data.</text>
</comment>
<feature type="region of interest" description="Disordered" evidence="1">
    <location>
        <begin position="235"/>
        <end position="285"/>
    </location>
</feature>
<organism evidence="5 6">
    <name type="scientific">Amycolatopsis iheyensis</name>
    <dbReference type="NCBI Taxonomy" id="2945988"/>
    <lineage>
        <taxon>Bacteria</taxon>
        <taxon>Bacillati</taxon>
        <taxon>Actinomycetota</taxon>
        <taxon>Actinomycetes</taxon>
        <taxon>Pseudonocardiales</taxon>
        <taxon>Pseudonocardiaceae</taxon>
        <taxon>Amycolatopsis</taxon>
    </lineage>
</organism>
<dbReference type="Pfam" id="PF00656">
    <property type="entry name" value="Peptidase_C14"/>
    <property type="match status" value="1"/>
</dbReference>
<accession>A0A9X2NLR3</accession>
<keyword evidence="2" id="KW-0472">Membrane</keyword>
<reference evidence="5" key="1">
    <citation type="submission" date="2022-06" db="EMBL/GenBank/DDBJ databases">
        <title>Amycolatopsis iheyaensis sp. nov., a new species of the genus Amycolatopsis isolated from soil in Iheya island, Japan.</title>
        <authorList>
            <person name="Ngamcharungchit C."/>
            <person name="Kanto H."/>
            <person name="Take A."/>
            <person name="Intra B."/>
            <person name="Matsumoto A."/>
            <person name="Panbangred W."/>
            <person name="Inahashi Y."/>
        </authorList>
    </citation>
    <scope>NUCLEOTIDE SEQUENCE</scope>
    <source>
        <strain evidence="5">OK19-0408</strain>
    </source>
</reference>
<dbReference type="SUPFAM" id="SSF52129">
    <property type="entry name" value="Caspase-like"/>
    <property type="match status" value="1"/>
</dbReference>
<keyword evidence="2" id="KW-1133">Transmembrane helix</keyword>
<dbReference type="AlphaFoldDB" id="A0A9X2NLR3"/>
<dbReference type="GO" id="GO:0006508">
    <property type="term" value="P:proteolysis"/>
    <property type="evidence" value="ECO:0007669"/>
    <property type="project" value="InterPro"/>
</dbReference>
<evidence type="ECO:0000256" key="2">
    <source>
        <dbReference type="SAM" id="Phobius"/>
    </source>
</evidence>
<feature type="transmembrane region" description="Helical" evidence="2">
    <location>
        <begin position="336"/>
        <end position="355"/>
    </location>
</feature>
<evidence type="ECO:0000259" key="4">
    <source>
        <dbReference type="Pfam" id="PF14088"/>
    </source>
</evidence>
<evidence type="ECO:0000256" key="1">
    <source>
        <dbReference type="SAM" id="MobiDB-lite"/>
    </source>
</evidence>
<keyword evidence="6" id="KW-1185">Reference proteome</keyword>
<evidence type="ECO:0000259" key="3">
    <source>
        <dbReference type="Pfam" id="PF00656"/>
    </source>
</evidence>
<dbReference type="RefSeq" id="WP_257925479.1">
    <property type="nucleotide sequence ID" value="NZ_JAMXQV010000028.1"/>
</dbReference>
<dbReference type="GO" id="GO:0004197">
    <property type="term" value="F:cysteine-type endopeptidase activity"/>
    <property type="evidence" value="ECO:0007669"/>
    <property type="project" value="InterPro"/>
</dbReference>
<evidence type="ECO:0000313" key="5">
    <source>
        <dbReference type="EMBL" id="MCR6488914.1"/>
    </source>
</evidence>
<proteinExistence type="predicted"/>
<dbReference type="InterPro" id="IPR025364">
    <property type="entry name" value="DUF4268"/>
</dbReference>
<feature type="transmembrane region" description="Helical" evidence="2">
    <location>
        <begin position="306"/>
        <end position="330"/>
    </location>
</feature>
<feature type="domain" description="Peptidase C14 caspase" evidence="3">
    <location>
        <begin position="2"/>
        <end position="185"/>
    </location>
</feature>
<dbReference type="Proteomes" id="UP001144096">
    <property type="component" value="Unassembled WGS sequence"/>
</dbReference>
<dbReference type="InterPro" id="IPR029030">
    <property type="entry name" value="Caspase-like_dom_sf"/>
</dbReference>
<keyword evidence="2" id="KW-0812">Transmembrane</keyword>
<evidence type="ECO:0000313" key="6">
    <source>
        <dbReference type="Proteomes" id="UP001144096"/>
    </source>
</evidence>
<name>A0A9X2NLR3_9PSEU</name>